<dbReference type="PANTHER" id="PTHR23419">
    <property type="entry name" value="DIVALENT CATION TOLERANCE CUTA-RELATED"/>
    <property type="match status" value="1"/>
</dbReference>
<protein>
    <submittedName>
        <fullName evidence="2">Divalent-cation tolerance protein CutA</fullName>
    </submittedName>
</protein>
<evidence type="ECO:0000313" key="3">
    <source>
        <dbReference type="Proteomes" id="UP001232992"/>
    </source>
</evidence>
<dbReference type="Proteomes" id="UP001232992">
    <property type="component" value="Unassembled WGS sequence"/>
</dbReference>
<name>A0ABT7BRB4_9CYAN</name>
<proteinExistence type="inferred from homology"/>
<accession>A0ABT7BRB4</accession>
<dbReference type="Pfam" id="PF03091">
    <property type="entry name" value="CutA1"/>
    <property type="match status" value="1"/>
</dbReference>
<comment type="similarity">
    <text evidence="1">Belongs to the CutA family.</text>
</comment>
<dbReference type="InterPro" id="IPR015867">
    <property type="entry name" value="N-reg_PII/ATP_PRibTrfase_C"/>
</dbReference>
<dbReference type="PANTHER" id="PTHR23419:SF8">
    <property type="entry name" value="FI09726P"/>
    <property type="match status" value="1"/>
</dbReference>
<gene>
    <name evidence="2" type="ORF">PMH09_00895</name>
</gene>
<dbReference type="InterPro" id="IPR011322">
    <property type="entry name" value="N-reg_PII-like_a/b"/>
</dbReference>
<keyword evidence="3" id="KW-1185">Reference proteome</keyword>
<evidence type="ECO:0000313" key="2">
    <source>
        <dbReference type="EMBL" id="MDJ1181738.1"/>
    </source>
</evidence>
<comment type="caution">
    <text evidence="2">The sequence shown here is derived from an EMBL/GenBank/DDBJ whole genome shotgun (WGS) entry which is preliminary data.</text>
</comment>
<dbReference type="Gene3D" id="3.30.70.120">
    <property type="match status" value="1"/>
</dbReference>
<dbReference type="EMBL" id="JAQOSQ010000001">
    <property type="protein sequence ID" value="MDJ1181738.1"/>
    <property type="molecule type" value="Genomic_DNA"/>
</dbReference>
<reference evidence="2 3" key="1">
    <citation type="submission" date="2023-01" db="EMBL/GenBank/DDBJ databases">
        <title>Novel diversity within Roseofilum (Cyanobacteria; Desertifilaceae) from marine benthic mats with descriptions of four novel species.</title>
        <authorList>
            <person name="Wang Y."/>
            <person name="Berthold D.E."/>
            <person name="Hu J."/>
            <person name="Lefler F.W."/>
            <person name="Laughinghouse H.D. IV."/>
        </authorList>
    </citation>
    <scope>NUCLEOTIDE SEQUENCE [LARGE SCALE GENOMIC DNA]</scope>
    <source>
        <strain evidence="2 3">BLCC-M143</strain>
    </source>
</reference>
<evidence type="ECO:0000256" key="1">
    <source>
        <dbReference type="ARBA" id="ARBA00010169"/>
    </source>
</evidence>
<dbReference type="SUPFAM" id="SSF54913">
    <property type="entry name" value="GlnB-like"/>
    <property type="match status" value="1"/>
</dbReference>
<sequence>MEETAREYLVVLVTAPSEEEATKIAGVLVECQLAACVSLAPIQSVYTWQGNIERDREWQLTIKTARSIFPELERKIRELHSYEVPEIIAIPIIAGSQEYLSWLGQSLNPQSKA</sequence>
<dbReference type="RefSeq" id="WP_283756392.1">
    <property type="nucleotide sequence ID" value="NZ_JAQOSQ010000001.1"/>
</dbReference>
<organism evidence="2 3">
    <name type="scientific">Roseofilum casamattae BLCC-M143</name>
    <dbReference type="NCBI Taxonomy" id="3022442"/>
    <lineage>
        <taxon>Bacteria</taxon>
        <taxon>Bacillati</taxon>
        <taxon>Cyanobacteriota</taxon>
        <taxon>Cyanophyceae</taxon>
        <taxon>Desertifilales</taxon>
        <taxon>Desertifilaceae</taxon>
        <taxon>Roseofilum</taxon>
        <taxon>Roseofilum casamattae</taxon>
    </lineage>
</organism>
<dbReference type="InterPro" id="IPR004323">
    <property type="entry name" value="Ion_tolerance_CutA"/>
</dbReference>